<proteinExistence type="predicted"/>
<name>A0AAN8DY90_9TELE</name>
<dbReference type="EMBL" id="JAULUE010000069">
    <property type="protein sequence ID" value="KAK5931526.1"/>
    <property type="molecule type" value="Genomic_DNA"/>
</dbReference>
<reference evidence="1 2" key="1">
    <citation type="journal article" date="2023" name="Mol. Biol. Evol.">
        <title>Genomics of Secondarily Temperate Adaptation in the Only Non-Antarctic Icefish.</title>
        <authorList>
            <person name="Rivera-Colon A.G."/>
            <person name="Rayamajhi N."/>
            <person name="Minhas B.F."/>
            <person name="Madrigal G."/>
            <person name="Bilyk K.T."/>
            <person name="Yoon V."/>
            <person name="Hune M."/>
            <person name="Gregory S."/>
            <person name="Cheng C.H.C."/>
            <person name="Catchen J.M."/>
        </authorList>
    </citation>
    <scope>NUCLEOTIDE SEQUENCE [LARGE SCALE GENOMIC DNA]</scope>
    <source>
        <strain evidence="1">JC2023a</strain>
    </source>
</reference>
<evidence type="ECO:0000313" key="1">
    <source>
        <dbReference type="EMBL" id="KAK5931526.1"/>
    </source>
</evidence>
<gene>
    <name evidence="1" type="ORF">CesoFtcFv8_000186</name>
</gene>
<evidence type="ECO:0000313" key="2">
    <source>
        <dbReference type="Proteomes" id="UP001335648"/>
    </source>
</evidence>
<dbReference type="AlphaFoldDB" id="A0AAN8DY90"/>
<dbReference type="Proteomes" id="UP001335648">
    <property type="component" value="Unassembled WGS sequence"/>
</dbReference>
<accession>A0AAN8DY90</accession>
<protein>
    <submittedName>
        <fullName evidence="1">Uncharacterized protein</fullName>
    </submittedName>
</protein>
<organism evidence="1 2">
    <name type="scientific">Champsocephalus esox</name>
    <name type="common">pike icefish</name>
    <dbReference type="NCBI Taxonomy" id="159716"/>
    <lineage>
        <taxon>Eukaryota</taxon>
        <taxon>Metazoa</taxon>
        <taxon>Chordata</taxon>
        <taxon>Craniata</taxon>
        <taxon>Vertebrata</taxon>
        <taxon>Euteleostomi</taxon>
        <taxon>Actinopterygii</taxon>
        <taxon>Neopterygii</taxon>
        <taxon>Teleostei</taxon>
        <taxon>Neoteleostei</taxon>
        <taxon>Acanthomorphata</taxon>
        <taxon>Eupercaria</taxon>
        <taxon>Perciformes</taxon>
        <taxon>Notothenioidei</taxon>
        <taxon>Channichthyidae</taxon>
        <taxon>Champsocephalus</taxon>
    </lineage>
</organism>
<keyword evidence="2" id="KW-1185">Reference proteome</keyword>
<comment type="caution">
    <text evidence="1">The sequence shown here is derived from an EMBL/GenBank/DDBJ whole genome shotgun (WGS) entry which is preliminary data.</text>
</comment>
<sequence length="437" mass="47705">MAAVDQVVVHGRIWLPLPYGGRGPGGGSRQNLAASAFMAAVDQVVVHGRIWLPLPYGGRGPGGGSRQNLAASAFMAAVDQVVVHDRIWLPLPYGGRGPGGGSRQNLAASALWRPWTRWWFAAESGCLCLHGGRGPGGGSRQNLAASAFMAAVDQVVVHGRIWLPLPSWRPWTRWWFTAESGCLCLHGGRGPGGGSRQNLAASAFMAAVDQVVVHDRIWLPLPSWRPWTRWWFTAESGCLCLHGGRGPGGGSRQNLAASAFMAAVDQVVVHDRIWLPLPSWRPWTRWWFTAESGCLCLHGGRGPGGGSRQNLAASALWRPWTRWWFTAESGCLCLMAAVDQVVVHGRIWLPLPSWRPWTRWWFTAESGCLCLHGGRGPGGGSRQNLAASAFMAAVDQVVVHGRIFTFTEAVNDMFTIYYVLNIDYAVELGATMEFIQR</sequence>